<evidence type="ECO:0000313" key="3">
    <source>
        <dbReference type="EMBL" id="KAL3769852.1"/>
    </source>
</evidence>
<dbReference type="InterPro" id="IPR051222">
    <property type="entry name" value="PPR/CCM1_RNA-binding"/>
</dbReference>
<keyword evidence="4" id="KW-1185">Reference proteome</keyword>
<gene>
    <name evidence="3" type="ORF">ACHAW5_000724</name>
</gene>
<comment type="caution">
    <text evidence="3">The sequence shown here is derived from an EMBL/GenBank/DDBJ whole genome shotgun (WGS) entry which is preliminary data.</text>
</comment>
<name>A0ABD3N5M5_9STRA</name>
<evidence type="ECO:0000313" key="4">
    <source>
        <dbReference type="Proteomes" id="UP001530315"/>
    </source>
</evidence>
<evidence type="ECO:0000256" key="1">
    <source>
        <dbReference type="ARBA" id="ARBA00022737"/>
    </source>
</evidence>
<organism evidence="3 4">
    <name type="scientific">Stephanodiscus triporus</name>
    <dbReference type="NCBI Taxonomy" id="2934178"/>
    <lineage>
        <taxon>Eukaryota</taxon>
        <taxon>Sar</taxon>
        <taxon>Stramenopiles</taxon>
        <taxon>Ochrophyta</taxon>
        <taxon>Bacillariophyta</taxon>
        <taxon>Coscinodiscophyceae</taxon>
        <taxon>Thalassiosirophycidae</taxon>
        <taxon>Stephanodiscales</taxon>
        <taxon>Stephanodiscaceae</taxon>
        <taxon>Stephanodiscus</taxon>
    </lineage>
</organism>
<feature type="compositionally biased region" description="Low complexity" evidence="2">
    <location>
        <begin position="23"/>
        <end position="43"/>
    </location>
</feature>
<keyword evidence="1" id="KW-0677">Repeat</keyword>
<dbReference type="Proteomes" id="UP001530315">
    <property type="component" value="Unassembled WGS sequence"/>
</dbReference>
<dbReference type="Gene3D" id="1.25.40.10">
    <property type="entry name" value="Tetratricopeptide repeat domain"/>
    <property type="match status" value="2"/>
</dbReference>
<protein>
    <submittedName>
        <fullName evidence="3">Uncharacterized protein</fullName>
    </submittedName>
</protein>
<dbReference type="InterPro" id="IPR011990">
    <property type="entry name" value="TPR-like_helical_dom_sf"/>
</dbReference>
<evidence type="ECO:0000256" key="2">
    <source>
        <dbReference type="SAM" id="MobiDB-lite"/>
    </source>
</evidence>
<dbReference type="AlphaFoldDB" id="A0ABD3N5M5"/>
<proteinExistence type="predicted"/>
<feature type="region of interest" description="Disordered" evidence="2">
    <location>
        <begin position="1"/>
        <end position="43"/>
    </location>
</feature>
<feature type="compositionally biased region" description="Polar residues" evidence="2">
    <location>
        <begin position="1"/>
        <end position="15"/>
    </location>
</feature>
<accession>A0ABD3N5M5</accession>
<dbReference type="PANTHER" id="PTHR47942:SF63">
    <property type="entry name" value="PENTATRICOPEPTIDE REPEAT-CONTAINING PROTEIN"/>
    <property type="match status" value="1"/>
</dbReference>
<sequence>MSSAAAISKMTSGLETTKRRSSGRSSLSPPSSSSPFSSSGRPAPRPLRLVACCCLALALVLDRRCRLLPAPFPRGLLADAYITSGLPPHTQRAFLRRLTDDICNTDLGTLTPMEVSSAPVLMSAWANEGVGRGGGRGGEGRTTGKERAMAVEGLLKRIVDERRAGNPDAIARTEDYNAVMKSWATSGERSAAALRVEQILTNMQDMYASGDNDVQPDLESFQIAIEAWTRATDEPNALARARQILDWMTKVYLSKANDLAVPDASCFRPILKCYAASDKLEAPIVSEHLLMHMQRLQMEHGIVSAGPDTNCFNIVMSSWLKSGDIASERRIRQIFEYMDECRRRGCDDIRPDASTYNIVISSIAPAVKKRLDVGGARRADRILARLEEGYLSGKDESLRPDTIVYNQVIDYWAKTQTVDEHYLKARGVLDRQVDMHASHGVRKCRPDVTGYTSVIGACASTYGSRREKRRAFDVAHATFMELCKLGYARPNDVTYGLMFKAVGRLLHNSEERDRYAKTLFALCRDDGCLGEMAHNRMREAVTREILQELTGGRTYADLPEGWKGNVKTQPRKSYENGKQVSSKDKLRP</sequence>
<feature type="region of interest" description="Disordered" evidence="2">
    <location>
        <begin position="560"/>
        <end position="588"/>
    </location>
</feature>
<dbReference type="PANTHER" id="PTHR47942">
    <property type="entry name" value="TETRATRICOPEPTIDE REPEAT (TPR)-LIKE SUPERFAMILY PROTEIN-RELATED"/>
    <property type="match status" value="1"/>
</dbReference>
<dbReference type="EMBL" id="JALLAZ020001644">
    <property type="protein sequence ID" value="KAL3769852.1"/>
    <property type="molecule type" value="Genomic_DNA"/>
</dbReference>
<reference evidence="3 4" key="1">
    <citation type="submission" date="2024-10" db="EMBL/GenBank/DDBJ databases">
        <title>Updated reference genomes for cyclostephanoid diatoms.</title>
        <authorList>
            <person name="Roberts W.R."/>
            <person name="Alverson A.J."/>
        </authorList>
    </citation>
    <scope>NUCLEOTIDE SEQUENCE [LARGE SCALE GENOMIC DNA]</scope>
    <source>
        <strain evidence="3 4">AJA276-08</strain>
    </source>
</reference>